<name>A0A6H5IW54_9HYME</name>
<evidence type="ECO:0000259" key="2">
    <source>
        <dbReference type="PROSITE" id="PS50878"/>
    </source>
</evidence>
<sequence>DMVPRRTLLAKLRKSNFSDRSVRWFASYLCGHTQAVVGSDDVCSEWLPTTSGVPQGSVLGPLLFSIFINDLPNVIVDSKHMLFADDLQVYYSFFPHDLEIGIHRLNQEIAAVVAWATGNGLSLNVRKMKAIILTSDPYYRQLDLQHIPHVALNSVELPYSAEVQCLGLWIQTGLDWSRQRNFLMGFGAPGGHFTTRTILQELLTNELAMKFSFKEKKCREVQKSMCSRTSLKFTRIEKKSTWISSKPTAIAYFLNYDRSTRNPCIIHVESLYDLRGIPLPHQDHLLSLQLVYYHENQSQITNQDSCHMKYQVNERKTVFERNRWNITKRSARLRYFRSVQLASGLQCHRRTHATPKRYAALSASRQPDENNNDAANQEGFALVDHRRHRQRNQPVTTAESARPRQQPKPRPAQHRVHHRPDAIVIKAKDASTYADILRKLKSEPTLQQSVGSSVQNIRRSAAGALVLQLRKNVDNASTLGAELGKVLGDAATASALQHTTMIEIRDLDECVTKDEIAEALGTSLGTSGLKSEVVRSLRKAYAGTQAAVAALPDGLAARALKLGHIRIGWVNCRIRGREDTLR</sequence>
<evidence type="ECO:0000313" key="4">
    <source>
        <dbReference type="Proteomes" id="UP000479190"/>
    </source>
</evidence>
<reference evidence="3 4" key="1">
    <citation type="submission" date="2020-02" db="EMBL/GenBank/DDBJ databases">
        <authorList>
            <person name="Ferguson B K."/>
        </authorList>
    </citation>
    <scope>NUCLEOTIDE SEQUENCE [LARGE SCALE GENOMIC DNA]</scope>
</reference>
<protein>
    <recommendedName>
        <fullName evidence="2">Reverse transcriptase domain-containing protein</fullName>
    </recommendedName>
</protein>
<feature type="non-terminal residue" evidence="3">
    <location>
        <position position="1"/>
    </location>
</feature>
<feature type="domain" description="Reverse transcriptase" evidence="2">
    <location>
        <begin position="1"/>
        <end position="144"/>
    </location>
</feature>
<proteinExistence type="predicted"/>
<evidence type="ECO:0000313" key="3">
    <source>
        <dbReference type="EMBL" id="CAB0041136.1"/>
    </source>
</evidence>
<keyword evidence="4" id="KW-1185">Reference proteome</keyword>
<dbReference type="PANTHER" id="PTHR33332">
    <property type="entry name" value="REVERSE TRANSCRIPTASE DOMAIN-CONTAINING PROTEIN"/>
    <property type="match status" value="1"/>
</dbReference>
<accession>A0A6H5IW54</accession>
<dbReference type="AlphaFoldDB" id="A0A6H5IW54"/>
<organism evidence="3 4">
    <name type="scientific">Trichogramma brassicae</name>
    <dbReference type="NCBI Taxonomy" id="86971"/>
    <lineage>
        <taxon>Eukaryota</taxon>
        <taxon>Metazoa</taxon>
        <taxon>Ecdysozoa</taxon>
        <taxon>Arthropoda</taxon>
        <taxon>Hexapoda</taxon>
        <taxon>Insecta</taxon>
        <taxon>Pterygota</taxon>
        <taxon>Neoptera</taxon>
        <taxon>Endopterygota</taxon>
        <taxon>Hymenoptera</taxon>
        <taxon>Apocrita</taxon>
        <taxon>Proctotrupomorpha</taxon>
        <taxon>Chalcidoidea</taxon>
        <taxon>Trichogrammatidae</taxon>
        <taxon>Trichogramma</taxon>
    </lineage>
</organism>
<dbReference type="OrthoDB" id="6283029at2759"/>
<dbReference type="Pfam" id="PF00078">
    <property type="entry name" value="RVT_1"/>
    <property type="match status" value="1"/>
</dbReference>
<evidence type="ECO:0000256" key="1">
    <source>
        <dbReference type="SAM" id="MobiDB-lite"/>
    </source>
</evidence>
<feature type="region of interest" description="Disordered" evidence="1">
    <location>
        <begin position="380"/>
        <end position="417"/>
    </location>
</feature>
<dbReference type="EMBL" id="CADCXV010001093">
    <property type="protein sequence ID" value="CAB0041136.1"/>
    <property type="molecule type" value="Genomic_DNA"/>
</dbReference>
<dbReference type="Proteomes" id="UP000479190">
    <property type="component" value="Unassembled WGS sequence"/>
</dbReference>
<feature type="compositionally biased region" description="Basic residues" evidence="1">
    <location>
        <begin position="405"/>
        <end position="417"/>
    </location>
</feature>
<gene>
    <name evidence="3" type="ORF">TBRA_LOCUS12815</name>
</gene>
<dbReference type="PROSITE" id="PS50878">
    <property type="entry name" value="RT_POL"/>
    <property type="match status" value="1"/>
</dbReference>
<dbReference type="InterPro" id="IPR000477">
    <property type="entry name" value="RT_dom"/>
</dbReference>